<dbReference type="Gene3D" id="3.30.420.10">
    <property type="entry name" value="Ribonuclease H-like superfamily/Ribonuclease H"/>
    <property type="match status" value="1"/>
</dbReference>
<proteinExistence type="predicted"/>
<accession>A0A8X6NIQ7</accession>
<dbReference type="PROSITE" id="PS50994">
    <property type="entry name" value="INTEGRASE"/>
    <property type="match status" value="1"/>
</dbReference>
<evidence type="ECO:0000313" key="3">
    <source>
        <dbReference type="Proteomes" id="UP000887013"/>
    </source>
</evidence>
<dbReference type="GO" id="GO:0003676">
    <property type="term" value="F:nucleic acid binding"/>
    <property type="evidence" value="ECO:0007669"/>
    <property type="project" value="InterPro"/>
</dbReference>
<name>A0A8X6NIQ7_NEPPI</name>
<dbReference type="InterPro" id="IPR036397">
    <property type="entry name" value="RNaseH_sf"/>
</dbReference>
<evidence type="ECO:0000313" key="2">
    <source>
        <dbReference type="EMBL" id="GFT17164.1"/>
    </source>
</evidence>
<dbReference type="OrthoDB" id="10491810at2759"/>
<feature type="domain" description="Integrase catalytic" evidence="1">
    <location>
        <begin position="66"/>
        <end position="171"/>
    </location>
</feature>
<reference evidence="2" key="1">
    <citation type="submission" date="2020-08" db="EMBL/GenBank/DDBJ databases">
        <title>Multicomponent nature underlies the extraordinary mechanical properties of spider dragline silk.</title>
        <authorList>
            <person name="Kono N."/>
            <person name="Nakamura H."/>
            <person name="Mori M."/>
            <person name="Yoshida Y."/>
            <person name="Ohtoshi R."/>
            <person name="Malay A.D."/>
            <person name="Moran D.A.P."/>
            <person name="Tomita M."/>
            <person name="Numata K."/>
            <person name="Arakawa K."/>
        </authorList>
    </citation>
    <scope>NUCLEOTIDE SEQUENCE</scope>
</reference>
<dbReference type="GO" id="GO:0015074">
    <property type="term" value="P:DNA integration"/>
    <property type="evidence" value="ECO:0007669"/>
    <property type="project" value="InterPro"/>
</dbReference>
<evidence type="ECO:0000259" key="1">
    <source>
        <dbReference type="PROSITE" id="PS50994"/>
    </source>
</evidence>
<dbReference type="InterPro" id="IPR001584">
    <property type="entry name" value="Integrase_cat-core"/>
</dbReference>
<dbReference type="AlphaFoldDB" id="A0A8X6NIQ7"/>
<protein>
    <recommendedName>
        <fullName evidence="1">Integrase catalytic domain-containing protein</fullName>
    </recommendedName>
</protein>
<organism evidence="2 3">
    <name type="scientific">Nephila pilipes</name>
    <name type="common">Giant wood spider</name>
    <name type="synonym">Nephila maculata</name>
    <dbReference type="NCBI Taxonomy" id="299642"/>
    <lineage>
        <taxon>Eukaryota</taxon>
        <taxon>Metazoa</taxon>
        <taxon>Ecdysozoa</taxon>
        <taxon>Arthropoda</taxon>
        <taxon>Chelicerata</taxon>
        <taxon>Arachnida</taxon>
        <taxon>Araneae</taxon>
        <taxon>Araneomorphae</taxon>
        <taxon>Entelegynae</taxon>
        <taxon>Araneoidea</taxon>
        <taxon>Nephilidae</taxon>
        <taxon>Nephila</taxon>
    </lineage>
</organism>
<keyword evidence="3" id="KW-1185">Reference proteome</keyword>
<comment type="caution">
    <text evidence="2">The sequence shown here is derived from an EMBL/GenBank/DDBJ whole genome shotgun (WGS) entry which is preliminary data.</text>
</comment>
<dbReference type="SUPFAM" id="SSF53098">
    <property type="entry name" value="Ribonuclease H-like"/>
    <property type="match status" value="1"/>
</dbReference>
<dbReference type="Proteomes" id="UP000887013">
    <property type="component" value="Unassembled WGS sequence"/>
</dbReference>
<gene>
    <name evidence="2" type="ORF">NPIL_665801</name>
</gene>
<sequence>MSVNSIARKYPDWIMEHNALRSQYSSIGVRESSAIGRLLGGQLGLGRLVEMGYRKLGAFQHGALIAIERPLRNLANSMFDLEDSALKDDEGREQIYPWRTTARDDMGFTYYLTVIDCFSKWIEATPFPDIQDTTIADAFYTSWITRFGVPSTIISDQELQFEPGLFPEHSW</sequence>
<dbReference type="InterPro" id="IPR012337">
    <property type="entry name" value="RNaseH-like_sf"/>
</dbReference>
<dbReference type="EMBL" id="BMAW01058613">
    <property type="protein sequence ID" value="GFT17164.1"/>
    <property type="molecule type" value="Genomic_DNA"/>
</dbReference>